<evidence type="ECO:0000313" key="3">
    <source>
        <dbReference type="Proteomes" id="UP001057877"/>
    </source>
</evidence>
<reference evidence="2" key="1">
    <citation type="submission" date="2022-01" db="EMBL/GenBank/DDBJ databases">
        <title>Paenibacillus spongiae sp. nov., isolated from marine sponge.</title>
        <authorList>
            <person name="Li Z."/>
            <person name="Zhang M."/>
        </authorList>
    </citation>
    <scope>NUCLEOTIDE SEQUENCE</scope>
    <source>
        <strain evidence="2">PHS-Z3</strain>
    </source>
</reference>
<dbReference type="PANTHER" id="PTHR33993">
    <property type="entry name" value="GLYOXALASE-RELATED"/>
    <property type="match status" value="1"/>
</dbReference>
<evidence type="ECO:0000259" key="1">
    <source>
        <dbReference type="PROSITE" id="PS51819"/>
    </source>
</evidence>
<dbReference type="SUPFAM" id="SSF54593">
    <property type="entry name" value="Glyoxalase/Bleomycin resistance protein/Dihydroxybiphenyl dioxygenase"/>
    <property type="match status" value="1"/>
</dbReference>
<organism evidence="2 3">
    <name type="scientific">Paenibacillus spongiae</name>
    <dbReference type="NCBI Taxonomy" id="2909671"/>
    <lineage>
        <taxon>Bacteria</taxon>
        <taxon>Bacillati</taxon>
        <taxon>Bacillota</taxon>
        <taxon>Bacilli</taxon>
        <taxon>Bacillales</taxon>
        <taxon>Paenibacillaceae</taxon>
        <taxon>Paenibacillus</taxon>
    </lineage>
</organism>
<protein>
    <submittedName>
        <fullName evidence="2">VOC family protein</fullName>
    </submittedName>
</protein>
<dbReference type="CDD" id="cd06587">
    <property type="entry name" value="VOC"/>
    <property type="match status" value="1"/>
</dbReference>
<gene>
    <name evidence="2" type="ORF">L1F29_15655</name>
</gene>
<feature type="domain" description="VOC" evidence="1">
    <location>
        <begin position="9"/>
        <end position="125"/>
    </location>
</feature>
<accession>A0ABY5SGS4</accession>
<dbReference type="InterPro" id="IPR004360">
    <property type="entry name" value="Glyas_Fos-R_dOase_dom"/>
</dbReference>
<sequence>MNNSTTLQGFATISYWAADLEAAKKWYAELLGIEPYFVVQGYAEFRIGEYQHELGLIDSRYAPNGAITGPGGAIMYWHVDDVSSTLEKLLAMGATTYEAITERGEGFITASVIDPFGNILGIMYNSHFLEIQKSRKSRDSR</sequence>
<dbReference type="Pfam" id="PF00903">
    <property type="entry name" value="Glyoxalase"/>
    <property type="match status" value="1"/>
</dbReference>
<name>A0ABY5SGS4_9BACL</name>
<dbReference type="EMBL" id="CP091430">
    <property type="protein sequence ID" value="UVI33182.1"/>
    <property type="molecule type" value="Genomic_DNA"/>
</dbReference>
<proteinExistence type="predicted"/>
<keyword evidence="3" id="KW-1185">Reference proteome</keyword>
<dbReference type="PROSITE" id="PS51819">
    <property type="entry name" value="VOC"/>
    <property type="match status" value="1"/>
</dbReference>
<evidence type="ECO:0000313" key="2">
    <source>
        <dbReference type="EMBL" id="UVI33182.1"/>
    </source>
</evidence>
<dbReference type="Proteomes" id="UP001057877">
    <property type="component" value="Chromosome"/>
</dbReference>
<dbReference type="InterPro" id="IPR052164">
    <property type="entry name" value="Anthracycline_SecMetBiosynth"/>
</dbReference>
<dbReference type="InterPro" id="IPR029068">
    <property type="entry name" value="Glyas_Bleomycin-R_OHBP_Dase"/>
</dbReference>
<dbReference type="RefSeq" id="WP_258389235.1">
    <property type="nucleotide sequence ID" value="NZ_CP091430.1"/>
</dbReference>
<dbReference type="InterPro" id="IPR037523">
    <property type="entry name" value="VOC_core"/>
</dbReference>
<dbReference type="Gene3D" id="3.10.180.10">
    <property type="entry name" value="2,3-Dihydroxybiphenyl 1,2-Dioxygenase, domain 1"/>
    <property type="match status" value="1"/>
</dbReference>